<sequence>MGNVTSRARESTGAPSYEVDKGLTSQVLYEVEQIRIQTAITSEAKNDVEHNQIAISSEAKDDVEHNQTAITSEAKDDVEHNQTNQTAITSEAKNDVEHNQTAITPEAENDVEHNQTAITSESENEDNKTQPVDEDEDGGDGETHTKEVHFEDEDVLKIRRHKWTIRMLHERDERMKKIIEEMSAGQLKHLRDQDPDDLGMDYARPKKYRPSTDDIISRIAIGSRMYKFREKTKLRALAEDERETVIDKVAQDLNISRDDIEGIVKELIVHQERLDTTAKNIEDYKAEKEISHLLLMRLGSLFDSDQDYQIKFKGYHQFLEWIFVVVLVLAAPFIFWLFRNGTSSDFVLASIIGIVSSVLSMVLKTTSESVLMKSIRCNLLVSVMVRMQWVVMIMDTLANVRANVTCINIPSLSLSLVFITFLQQINIVGGKKQTVKRMTEFITICCTIYAAIIAPVLSFFEKLALVIYIISGFVDALSDQIAFPWSVQEIYLVKEDQDKSPKYLSLMARIVVCTIISLVSEKVAVLSYKPLPSETGVSYEMQKIKRVVTPVLPDVAINCSGNISLTITGEPITFDPTVLALHVAKKDFCELSMNLDSAKISSNCTLWPSLPGCEGKVIPFSGIIEQGLGAKEIRSCLQINQECGSETSCGKMGCKIKSDDPHRTDCSRCFTGFKDDVVGFLWSVPVPLSSLVAFIVLVLTLIISTFRVKFELQREALAYDVMHPIRDKVLEVATECKFLNHMKLVSWQEFSRSKDDAESAEIVVVQ</sequence>
<dbReference type="HOGENOM" id="CLU_364672_0_0_1"/>
<gene>
    <name evidence="3" type="ORF">GUITHDRAFT_109983</name>
</gene>
<feature type="transmembrane region" description="Helical" evidence="2">
    <location>
        <begin position="441"/>
        <end position="460"/>
    </location>
</feature>
<dbReference type="KEGG" id="gtt:GUITHDRAFT_109983"/>
<dbReference type="GeneID" id="17300737"/>
<reference evidence="4" key="3">
    <citation type="submission" date="2015-06" db="UniProtKB">
        <authorList>
            <consortium name="EnsemblProtists"/>
        </authorList>
    </citation>
    <scope>IDENTIFICATION</scope>
</reference>
<evidence type="ECO:0000313" key="3">
    <source>
        <dbReference type="EMBL" id="EKX44196.1"/>
    </source>
</evidence>
<evidence type="ECO:0000256" key="1">
    <source>
        <dbReference type="SAM" id="MobiDB-lite"/>
    </source>
</evidence>
<protein>
    <submittedName>
        <fullName evidence="3 4">Uncharacterized protein</fullName>
    </submittedName>
</protein>
<feature type="compositionally biased region" description="Polar residues" evidence="1">
    <location>
        <begin position="81"/>
        <end position="91"/>
    </location>
</feature>
<feature type="region of interest" description="Disordered" evidence="1">
    <location>
        <begin position="118"/>
        <end position="146"/>
    </location>
</feature>
<feature type="transmembrane region" description="Helical" evidence="2">
    <location>
        <begin position="344"/>
        <end position="363"/>
    </location>
</feature>
<dbReference type="EnsemblProtists" id="EKX44196">
    <property type="protein sequence ID" value="EKX44196"/>
    <property type="gene ID" value="GUITHDRAFT_109983"/>
</dbReference>
<dbReference type="Proteomes" id="UP000011087">
    <property type="component" value="Unassembled WGS sequence"/>
</dbReference>
<keyword evidence="2" id="KW-0812">Transmembrane</keyword>
<keyword evidence="5" id="KW-1185">Reference proteome</keyword>
<feature type="region of interest" description="Disordered" evidence="1">
    <location>
        <begin position="71"/>
        <end position="97"/>
    </location>
</feature>
<reference evidence="3 5" key="1">
    <citation type="journal article" date="2012" name="Nature">
        <title>Algal genomes reveal evolutionary mosaicism and the fate of nucleomorphs.</title>
        <authorList>
            <consortium name="DOE Joint Genome Institute"/>
            <person name="Curtis B.A."/>
            <person name="Tanifuji G."/>
            <person name="Burki F."/>
            <person name="Gruber A."/>
            <person name="Irimia M."/>
            <person name="Maruyama S."/>
            <person name="Arias M.C."/>
            <person name="Ball S.G."/>
            <person name="Gile G.H."/>
            <person name="Hirakawa Y."/>
            <person name="Hopkins J.F."/>
            <person name="Kuo A."/>
            <person name="Rensing S.A."/>
            <person name="Schmutz J."/>
            <person name="Symeonidi A."/>
            <person name="Elias M."/>
            <person name="Eveleigh R.J."/>
            <person name="Herman E.K."/>
            <person name="Klute M.J."/>
            <person name="Nakayama T."/>
            <person name="Obornik M."/>
            <person name="Reyes-Prieto A."/>
            <person name="Armbrust E.V."/>
            <person name="Aves S.J."/>
            <person name="Beiko R.G."/>
            <person name="Coutinho P."/>
            <person name="Dacks J.B."/>
            <person name="Durnford D.G."/>
            <person name="Fast N.M."/>
            <person name="Green B.R."/>
            <person name="Grisdale C.J."/>
            <person name="Hempel F."/>
            <person name="Henrissat B."/>
            <person name="Hoppner M.P."/>
            <person name="Ishida K."/>
            <person name="Kim E."/>
            <person name="Koreny L."/>
            <person name="Kroth P.G."/>
            <person name="Liu Y."/>
            <person name="Malik S.B."/>
            <person name="Maier U.G."/>
            <person name="McRose D."/>
            <person name="Mock T."/>
            <person name="Neilson J.A."/>
            <person name="Onodera N.T."/>
            <person name="Poole A.M."/>
            <person name="Pritham E.J."/>
            <person name="Richards T.A."/>
            <person name="Rocap G."/>
            <person name="Roy S.W."/>
            <person name="Sarai C."/>
            <person name="Schaack S."/>
            <person name="Shirato S."/>
            <person name="Slamovits C.H."/>
            <person name="Spencer D.F."/>
            <person name="Suzuki S."/>
            <person name="Worden A.Z."/>
            <person name="Zauner S."/>
            <person name="Barry K."/>
            <person name="Bell C."/>
            <person name="Bharti A.K."/>
            <person name="Crow J.A."/>
            <person name="Grimwood J."/>
            <person name="Kramer R."/>
            <person name="Lindquist E."/>
            <person name="Lucas S."/>
            <person name="Salamov A."/>
            <person name="McFadden G.I."/>
            <person name="Lane C.E."/>
            <person name="Keeling P.J."/>
            <person name="Gray M.W."/>
            <person name="Grigoriev I.V."/>
            <person name="Archibald J.M."/>
        </authorList>
    </citation>
    <scope>NUCLEOTIDE SEQUENCE</scope>
    <source>
        <strain evidence="3 5">CCMP2712</strain>
    </source>
</reference>
<feature type="transmembrane region" description="Helical" evidence="2">
    <location>
        <begin position="680"/>
        <end position="704"/>
    </location>
</feature>
<keyword evidence="2" id="KW-0472">Membrane</keyword>
<dbReference type="EMBL" id="JH993006">
    <property type="protein sequence ID" value="EKX44196.1"/>
    <property type="molecule type" value="Genomic_DNA"/>
</dbReference>
<feature type="transmembrane region" description="Helical" evidence="2">
    <location>
        <begin position="318"/>
        <end position="338"/>
    </location>
</feature>
<reference evidence="5" key="2">
    <citation type="submission" date="2012-11" db="EMBL/GenBank/DDBJ databases">
        <authorList>
            <person name="Kuo A."/>
            <person name="Curtis B.A."/>
            <person name="Tanifuji G."/>
            <person name="Burki F."/>
            <person name="Gruber A."/>
            <person name="Irimia M."/>
            <person name="Maruyama S."/>
            <person name="Arias M.C."/>
            <person name="Ball S.G."/>
            <person name="Gile G.H."/>
            <person name="Hirakawa Y."/>
            <person name="Hopkins J.F."/>
            <person name="Rensing S.A."/>
            <person name="Schmutz J."/>
            <person name="Symeonidi A."/>
            <person name="Elias M."/>
            <person name="Eveleigh R.J."/>
            <person name="Herman E.K."/>
            <person name="Klute M.J."/>
            <person name="Nakayama T."/>
            <person name="Obornik M."/>
            <person name="Reyes-Prieto A."/>
            <person name="Armbrust E.V."/>
            <person name="Aves S.J."/>
            <person name="Beiko R.G."/>
            <person name="Coutinho P."/>
            <person name="Dacks J.B."/>
            <person name="Durnford D.G."/>
            <person name="Fast N.M."/>
            <person name="Green B.R."/>
            <person name="Grisdale C."/>
            <person name="Hempe F."/>
            <person name="Henrissat B."/>
            <person name="Hoppner M.P."/>
            <person name="Ishida K.-I."/>
            <person name="Kim E."/>
            <person name="Koreny L."/>
            <person name="Kroth P.G."/>
            <person name="Liu Y."/>
            <person name="Malik S.-B."/>
            <person name="Maier U.G."/>
            <person name="McRose D."/>
            <person name="Mock T."/>
            <person name="Neilson J.A."/>
            <person name="Onodera N.T."/>
            <person name="Poole A.M."/>
            <person name="Pritham E.J."/>
            <person name="Richards T.A."/>
            <person name="Rocap G."/>
            <person name="Roy S.W."/>
            <person name="Sarai C."/>
            <person name="Schaack S."/>
            <person name="Shirato S."/>
            <person name="Slamovits C.H."/>
            <person name="Spencer D.F."/>
            <person name="Suzuki S."/>
            <person name="Worden A.Z."/>
            <person name="Zauner S."/>
            <person name="Barry K."/>
            <person name="Bell C."/>
            <person name="Bharti A.K."/>
            <person name="Crow J.A."/>
            <person name="Grimwood J."/>
            <person name="Kramer R."/>
            <person name="Lindquist E."/>
            <person name="Lucas S."/>
            <person name="Salamov A."/>
            <person name="McFadden G.I."/>
            <person name="Lane C.E."/>
            <person name="Keeling P.J."/>
            <person name="Gray M.W."/>
            <person name="Grigoriev I.V."/>
            <person name="Archibald J.M."/>
        </authorList>
    </citation>
    <scope>NUCLEOTIDE SEQUENCE</scope>
    <source>
        <strain evidence="5">CCMP2712</strain>
    </source>
</reference>
<keyword evidence="2" id="KW-1133">Transmembrane helix</keyword>
<name>L1J6P6_GUITC</name>
<evidence type="ECO:0000256" key="2">
    <source>
        <dbReference type="SAM" id="Phobius"/>
    </source>
</evidence>
<dbReference type="RefSeq" id="XP_005831176.1">
    <property type="nucleotide sequence ID" value="XM_005831119.1"/>
</dbReference>
<organism evidence="3">
    <name type="scientific">Guillardia theta (strain CCMP2712)</name>
    <name type="common">Cryptophyte</name>
    <dbReference type="NCBI Taxonomy" id="905079"/>
    <lineage>
        <taxon>Eukaryota</taxon>
        <taxon>Cryptophyceae</taxon>
        <taxon>Pyrenomonadales</taxon>
        <taxon>Geminigeraceae</taxon>
        <taxon>Guillardia</taxon>
    </lineage>
</organism>
<accession>L1J6P6</accession>
<evidence type="ECO:0000313" key="4">
    <source>
        <dbReference type="EnsemblProtists" id="EKX44196"/>
    </source>
</evidence>
<feature type="region of interest" description="Disordered" evidence="1">
    <location>
        <begin position="1"/>
        <end position="23"/>
    </location>
</feature>
<evidence type="ECO:0000313" key="5">
    <source>
        <dbReference type="Proteomes" id="UP000011087"/>
    </source>
</evidence>
<dbReference type="PaxDb" id="55529-EKX44196"/>
<proteinExistence type="predicted"/>
<feature type="transmembrane region" description="Helical" evidence="2">
    <location>
        <begin position="400"/>
        <end position="421"/>
    </location>
</feature>
<dbReference type="AlphaFoldDB" id="L1J6P6"/>